<keyword evidence="4 8" id="KW-0812">Transmembrane</keyword>
<dbReference type="SUPFAM" id="SSF53649">
    <property type="entry name" value="Alkaline phosphatase-like"/>
    <property type="match status" value="1"/>
</dbReference>
<dbReference type="RefSeq" id="WP_186981915.1">
    <property type="nucleotide sequence ID" value="NZ_JACOQH010000003.1"/>
</dbReference>
<evidence type="ECO:0000256" key="2">
    <source>
        <dbReference type="ARBA" id="ARBA00004936"/>
    </source>
</evidence>
<name>A0ABR7I9B1_9FIRM</name>
<evidence type="ECO:0000313" key="10">
    <source>
        <dbReference type="EMBL" id="MBC5753524.1"/>
    </source>
</evidence>
<dbReference type="InterPro" id="IPR017850">
    <property type="entry name" value="Alkaline_phosphatase_core_sf"/>
</dbReference>
<dbReference type="PANTHER" id="PTHR47371:SF3">
    <property type="entry name" value="PHOSPHOGLYCEROL TRANSFERASE I"/>
    <property type="match status" value="1"/>
</dbReference>
<keyword evidence="5 8" id="KW-1133">Transmembrane helix</keyword>
<comment type="caution">
    <text evidence="10">The sequence shown here is derived from an EMBL/GenBank/DDBJ whole genome shotgun (WGS) entry which is preliminary data.</text>
</comment>
<feature type="transmembrane region" description="Helical" evidence="8">
    <location>
        <begin position="108"/>
        <end position="126"/>
    </location>
</feature>
<proteinExistence type="predicted"/>
<dbReference type="InterPro" id="IPR050448">
    <property type="entry name" value="OpgB/LTA_synthase_biosynth"/>
</dbReference>
<feature type="compositionally biased region" description="Low complexity" evidence="7">
    <location>
        <begin position="735"/>
        <end position="764"/>
    </location>
</feature>
<gene>
    <name evidence="10" type="ORF">H8Z76_05685</name>
</gene>
<feature type="transmembrane region" description="Helical" evidence="8">
    <location>
        <begin position="77"/>
        <end position="96"/>
    </location>
</feature>
<dbReference type="Proteomes" id="UP000621540">
    <property type="component" value="Unassembled WGS sequence"/>
</dbReference>
<dbReference type="Pfam" id="PF00884">
    <property type="entry name" value="Sulfatase"/>
    <property type="match status" value="1"/>
</dbReference>
<feature type="region of interest" description="Disordered" evidence="7">
    <location>
        <begin position="685"/>
        <end position="764"/>
    </location>
</feature>
<evidence type="ECO:0000256" key="7">
    <source>
        <dbReference type="SAM" id="MobiDB-lite"/>
    </source>
</evidence>
<keyword evidence="11" id="KW-1185">Reference proteome</keyword>
<sequence length="764" mass="84427">MRTLKAFFSKLQNFRQTLQEKRAKREPNARVVKAVAFMNRYSILFHGILSCLLCFVIECISRRSFFSACSFVGGHTLAYFYNAFIIFVSLSLVYLFKHRALFRVLISGFWLFLGTINGCILSKRVTPFGYTDLKCLSDLFAMQNTNYFTATEAITVVTIVAIFFAICIWLGVHGPKFQGNNHRIFAPLFVVGLLFMLPITTKAAQDSNILASYFSNIAQGYENYGFVYGFSSSVVGRGMTKPDDYKEETIDTLTASSANAGETTVASDDQPNIVVVLLESFCDPTEVNFLQLSEDPIPNFRNLYENYSSGYLTVPVVGAGTANTEFEVLTGMSMQYFGTGEYPYKTILKETDCESIASDLSSIGYGTHVVHNNGGNFYSRANAFSMMGFDTFTSKEMMNIQEYTPLGDWPTDNILINETKKAMDATPDQADLVYTITVQGHGDYPTEKIIADPEITVSGADTQEANNQWEYYVNEIHEVDKFIGNLTDMLSKRDEKTILVLFGDHLPTMGLEDSDMKSGDIFKTKYAIWNNFGMPKQDADITAYQLLANITNQAGIHEGTMFTYTQSQLDQGLTGTDTYRDGLENLQYDILYGDRYCYGGEDKYPATDLVMGIDDVSVNRTWINSSGDICISGSNFTPWSKVFINGEKVSTAFISSSLLRISADSISDGDTIQVNQMGSSNTVFRSSNEITYVDPNAEDTEETTETETEDTSSADNTDGMTPDAETTDGTTPDVATPDGTASDAATSDSTTPDVTPDAAAPAIQ</sequence>
<keyword evidence="3" id="KW-1003">Cell membrane</keyword>
<feature type="transmembrane region" description="Helical" evidence="8">
    <location>
        <begin position="184"/>
        <end position="201"/>
    </location>
</feature>
<evidence type="ECO:0000256" key="8">
    <source>
        <dbReference type="SAM" id="Phobius"/>
    </source>
</evidence>
<dbReference type="CDD" id="cd16015">
    <property type="entry name" value="LTA_synthase"/>
    <property type="match status" value="1"/>
</dbReference>
<feature type="domain" description="Sulfatase N-terminal" evidence="9">
    <location>
        <begin position="271"/>
        <end position="533"/>
    </location>
</feature>
<reference evidence="10 11" key="1">
    <citation type="submission" date="2020-08" db="EMBL/GenBank/DDBJ databases">
        <title>Genome public.</title>
        <authorList>
            <person name="Liu C."/>
            <person name="Sun Q."/>
        </authorList>
    </citation>
    <scope>NUCLEOTIDE SEQUENCE [LARGE SCALE GENOMIC DNA]</scope>
    <source>
        <strain evidence="10 11">BX0805</strain>
    </source>
</reference>
<evidence type="ECO:0000259" key="9">
    <source>
        <dbReference type="Pfam" id="PF00884"/>
    </source>
</evidence>
<keyword evidence="6 8" id="KW-0472">Membrane</keyword>
<dbReference type="Gene3D" id="3.40.720.10">
    <property type="entry name" value="Alkaline Phosphatase, subunit A"/>
    <property type="match status" value="1"/>
</dbReference>
<dbReference type="EMBL" id="JACOQH010000003">
    <property type="protein sequence ID" value="MBC5753524.1"/>
    <property type="molecule type" value="Genomic_DNA"/>
</dbReference>
<evidence type="ECO:0000256" key="4">
    <source>
        <dbReference type="ARBA" id="ARBA00022692"/>
    </source>
</evidence>
<evidence type="ECO:0000256" key="3">
    <source>
        <dbReference type="ARBA" id="ARBA00022475"/>
    </source>
</evidence>
<evidence type="ECO:0000256" key="6">
    <source>
        <dbReference type="ARBA" id="ARBA00023136"/>
    </source>
</evidence>
<feature type="transmembrane region" description="Helical" evidence="8">
    <location>
        <begin position="146"/>
        <end position="172"/>
    </location>
</feature>
<accession>A0ABR7I9B1</accession>
<dbReference type="InterPro" id="IPR000917">
    <property type="entry name" value="Sulfatase_N"/>
</dbReference>
<evidence type="ECO:0000313" key="11">
    <source>
        <dbReference type="Proteomes" id="UP000621540"/>
    </source>
</evidence>
<feature type="transmembrane region" description="Helical" evidence="8">
    <location>
        <begin position="43"/>
        <end position="65"/>
    </location>
</feature>
<comment type="pathway">
    <text evidence="2">Cell wall biogenesis; lipoteichoic acid biosynthesis.</text>
</comment>
<feature type="compositionally biased region" description="Acidic residues" evidence="7">
    <location>
        <begin position="696"/>
        <end position="712"/>
    </location>
</feature>
<evidence type="ECO:0000256" key="5">
    <source>
        <dbReference type="ARBA" id="ARBA00022989"/>
    </source>
</evidence>
<organism evidence="10 11">
    <name type="scientific">Roseburia yibonii</name>
    <dbReference type="NCBI Taxonomy" id="2763063"/>
    <lineage>
        <taxon>Bacteria</taxon>
        <taxon>Bacillati</taxon>
        <taxon>Bacillota</taxon>
        <taxon>Clostridia</taxon>
        <taxon>Lachnospirales</taxon>
        <taxon>Lachnospiraceae</taxon>
        <taxon>Roseburia</taxon>
    </lineage>
</organism>
<dbReference type="PANTHER" id="PTHR47371">
    <property type="entry name" value="LIPOTEICHOIC ACID SYNTHASE"/>
    <property type="match status" value="1"/>
</dbReference>
<evidence type="ECO:0000256" key="1">
    <source>
        <dbReference type="ARBA" id="ARBA00004651"/>
    </source>
</evidence>
<protein>
    <submittedName>
        <fullName evidence="10">LTA synthase family protein</fullName>
    </submittedName>
</protein>
<comment type="subcellular location">
    <subcellularLocation>
        <location evidence="1">Cell membrane</location>
        <topology evidence="1">Multi-pass membrane protein</topology>
    </subcellularLocation>
</comment>